<dbReference type="AlphaFoldDB" id="A0AAN1RXV1"/>
<name>A0AAN1RXV1_9BORD</name>
<dbReference type="Pfam" id="PF03479">
    <property type="entry name" value="PCC"/>
    <property type="match status" value="1"/>
</dbReference>
<dbReference type="Gene3D" id="3.30.1330.80">
    <property type="entry name" value="Hypothetical protein, similar to alpha- acetolactate decarboxylase, domain 2"/>
    <property type="match status" value="1"/>
</dbReference>
<organism evidence="3 4">
    <name type="scientific">Bordetella hinzii</name>
    <dbReference type="NCBI Taxonomy" id="103855"/>
    <lineage>
        <taxon>Bacteria</taxon>
        <taxon>Pseudomonadati</taxon>
        <taxon>Pseudomonadota</taxon>
        <taxon>Betaproteobacteria</taxon>
        <taxon>Burkholderiales</taxon>
        <taxon>Alcaligenaceae</taxon>
        <taxon>Bordetella</taxon>
    </lineage>
</organism>
<evidence type="ECO:0000313" key="3">
    <source>
        <dbReference type="EMBL" id="AZW17498.1"/>
    </source>
</evidence>
<evidence type="ECO:0000259" key="2">
    <source>
        <dbReference type="PROSITE" id="PS51742"/>
    </source>
</evidence>
<feature type="region of interest" description="Disordered" evidence="1">
    <location>
        <begin position="1"/>
        <end position="22"/>
    </location>
</feature>
<dbReference type="GeneID" id="92995180"/>
<dbReference type="EMBL" id="CP024172">
    <property type="protein sequence ID" value="AZW17498.1"/>
    <property type="molecule type" value="Genomic_DNA"/>
</dbReference>
<reference evidence="4" key="1">
    <citation type="submission" date="2017-10" db="EMBL/GenBank/DDBJ databases">
        <title>Whole genome sequencing of various Bordetella species.</title>
        <authorList>
            <person name="Weigand M.R."/>
            <person name="Loparev V."/>
            <person name="Peng Y."/>
            <person name="Bowden K.E."/>
            <person name="Tondella M.L."/>
            <person name="Williams M.M."/>
        </authorList>
    </citation>
    <scope>NUCLEOTIDE SEQUENCE [LARGE SCALE GENOMIC DNA]</scope>
    <source>
        <strain evidence="4">H720</strain>
    </source>
</reference>
<accession>A0AAN1RXV1</accession>
<dbReference type="SUPFAM" id="SSF117856">
    <property type="entry name" value="AF0104/ALDC/Ptd012-like"/>
    <property type="match status" value="1"/>
</dbReference>
<gene>
    <name evidence="3" type="ORF">CS347_12335</name>
</gene>
<protein>
    <submittedName>
        <fullName evidence="3">DUF296 domain-containing protein</fullName>
    </submittedName>
</protein>
<dbReference type="RefSeq" id="WP_029581491.1">
    <property type="nucleotide sequence ID" value="NZ_CP012076.1"/>
</dbReference>
<dbReference type="KEGG" id="bhz:ACR54_03785"/>
<evidence type="ECO:0000256" key="1">
    <source>
        <dbReference type="SAM" id="MobiDB-lite"/>
    </source>
</evidence>
<proteinExistence type="predicted"/>
<dbReference type="Proteomes" id="UP000282741">
    <property type="component" value="Chromosome"/>
</dbReference>
<dbReference type="InterPro" id="IPR005175">
    <property type="entry name" value="PPC_dom"/>
</dbReference>
<evidence type="ECO:0000313" key="4">
    <source>
        <dbReference type="Proteomes" id="UP000282741"/>
    </source>
</evidence>
<dbReference type="PROSITE" id="PS51742">
    <property type="entry name" value="PPC"/>
    <property type="match status" value="1"/>
</dbReference>
<sequence length="192" mass="20588">MRYPTVHRHESGAMPPRPRTLIHPGSYNPVRIQSCSAPLARHIRLLLRPGATLYEALVGPLARAGIAQASMTLLGGVFARLDYCTAPPDPTHQAVVAYTEPIQAGAADLVFGNATLGKTDGGLPLVHCHAVFRDAGGRLAGGHIVPQTSIIGAGALAVLATSLEGFELRASYDEETHIRLLQPFKDEHHERR</sequence>
<feature type="domain" description="PPC" evidence="2">
    <location>
        <begin position="36"/>
        <end position="184"/>
    </location>
</feature>